<dbReference type="GeneID" id="83207883"/>
<evidence type="ECO:0000313" key="2">
    <source>
        <dbReference type="EMBL" id="KAJ8664182.1"/>
    </source>
</evidence>
<sequence length="85" mass="9581">MGNVGFLLQHKLGLANSTSWLKFHVQCRNQPKNILVVVVEDVDPRSAPCLPRIQSNRLDKETGNQFSTPPLSYARAARVQRPTRI</sequence>
<organism evidence="2 3">
    <name type="scientific">Lichtheimia ornata</name>
    <dbReference type="NCBI Taxonomy" id="688661"/>
    <lineage>
        <taxon>Eukaryota</taxon>
        <taxon>Fungi</taxon>
        <taxon>Fungi incertae sedis</taxon>
        <taxon>Mucoromycota</taxon>
        <taxon>Mucoromycotina</taxon>
        <taxon>Mucoromycetes</taxon>
        <taxon>Mucorales</taxon>
        <taxon>Lichtheimiaceae</taxon>
        <taxon>Lichtheimia</taxon>
    </lineage>
</organism>
<dbReference type="EMBL" id="JARTCD010000001">
    <property type="protein sequence ID" value="KAJ8664182.1"/>
    <property type="molecule type" value="Genomic_DNA"/>
</dbReference>
<dbReference type="RefSeq" id="XP_058349094.1">
    <property type="nucleotide sequence ID" value="XM_058480571.1"/>
</dbReference>
<reference evidence="2 3" key="1">
    <citation type="submission" date="2023-03" db="EMBL/GenBank/DDBJ databases">
        <title>Genome sequence of Lichtheimia ornata CBS 291.66.</title>
        <authorList>
            <person name="Mohabir J.T."/>
            <person name="Shea T.P."/>
            <person name="Kurbessoian T."/>
            <person name="Berby B."/>
            <person name="Fontaine J."/>
            <person name="Livny J."/>
            <person name="Gnirke A."/>
            <person name="Stajich J.E."/>
            <person name="Cuomo C.A."/>
        </authorList>
    </citation>
    <scope>NUCLEOTIDE SEQUENCE [LARGE SCALE GENOMIC DNA]</scope>
    <source>
        <strain evidence="2">CBS 291.66</strain>
    </source>
</reference>
<accession>A0AAD7Y5Q6</accession>
<evidence type="ECO:0000313" key="3">
    <source>
        <dbReference type="Proteomes" id="UP001234581"/>
    </source>
</evidence>
<name>A0AAD7Y5Q6_9FUNG</name>
<feature type="region of interest" description="Disordered" evidence="1">
    <location>
        <begin position="59"/>
        <end position="85"/>
    </location>
</feature>
<dbReference type="Proteomes" id="UP001234581">
    <property type="component" value="Unassembled WGS sequence"/>
</dbReference>
<gene>
    <name evidence="2" type="ORF">O0I10_000461</name>
</gene>
<comment type="caution">
    <text evidence="2">The sequence shown here is derived from an EMBL/GenBank/DDBJ whole genome shotgun (WGS) entry which is preliminary data.</text>
</comment>
<protein>
    <submittedName>
        <fullName evidence="2">Uncharacterized protein</fullName>
    </submittedName>
</protein>
<proteinExistence type="predicted"/>
<keyword evidence="3" id="KW-1185">Reference proteome</keyword>
<evidence type="ECO:0000256" key="1">
    <source>
        <dbReference type="SAM" id="MobiDB-lite"/>
    </source>
</evidence>
<dbReference type="AlphaFoldDB" id="A0AAD7Y5Q6"/>